<dbReference type="Proteomes" id="UP000010366">
    <property type="component" value="Chromosome"/>
</dbReference>
<dbReference type="KEGG" id="cmp:Cha6605_5671"/>
<keyword evidence="2" id="KW-1185">Reference proteome</keyword>
<dbReference type="eggNOG" id="ENOG5032YTC">
    <property type="taxonomic scope" value="Bacteria"/>
</dbReference>
<dbReference type="AlphaFoldDB" id="K9UQ09"/>
<dbReference type="RefSeq" id="WP_015162608.1">
    <property type="nucleotide sequence ID" value="NC_019697.1"/>
</dbReference>
<gene>
    <name evidence="1" type="ORF">Cha6605_5671</name>
</gene>
<evidence type="ECO:0000313" key="1">
    <source>
        <dbReference type="EMBL" id="AFY96531.1"/>
    </source>
</evidence>
<evidence type="ECO:0000313" key="2">
    <source>
        <dbReference type="Proteomes" id="UP000010366"/>
    </source>
</evidence>
<protein>
    <submittedName>
        <fullName evidence="1">Uncharacterized protein</fullName>
    </submittedName>
</protein>
<dbReference type="OrthoDB" id="466434at2"/>
<sequence>MESQVPLHGIDLIDCAQANANQGIKLAAQQCGYRDDLTAFDRELTVATAQIGVKINGFQDLIKTIEPGQVRGIEIAPDSDTKI</sequence>
<dbReference type="EMBL" id="CP003600">
    <property type="protein sequence ID" value="AFY96531.1"/>
    <property type="molecule type" value="Genomic_DNA"/>
</dbReference>
<accession>K9UQ09</accession>
<organism evidence="1 2">
    <name type="scientific">Chamaesiphon minutus (strain ATCC 27169 / PCC 6605)</name>
    <dbReference type="NCBI Taxonomy" id="1173020"/>
    <lineage>
        <taxon>Bacteria</taxon>
        <taxon>Bacillati</taxon>
        <taxon>Cyanobacteriota</taxon>
        <taxon>Cyanophyceae</taxon>
        <taxon>Gomontiellales</taxon>
        <taxon>Chamaesiphonaceae</taxon>
        <taxon>Chamaesiphon</taxon>
    </lineage>
</organism>
<reference evidence="1 2" key="1">
    <citation type="submission" date="2012-05" db="EMBL/GenBank/DDBJ databases">
        <title>Finished chromosome of genome of Chamaesiphon sp. PCC 6605.</title>
        <authorList>
            <consortium name="US DOE Joint Genome Institute"/>
            <person name="Gugger M."/>
            <person name="Coursin T."/>
            <person name="Rippka R."/>
            <person name="Tandeau De Marsac N."/>
            <person name="Huntemann M."/>
            <person name="Wei C.-L."/>
            <person name="Han J."/>
            <person name="Detter J.C."/>
            <person name="Han C."/>
            <person name="Tapia R."/>
            <person name="Chen A."/>
            <person name="Kyrpides N."/>
            <person name="Mavromatis K."/>
            <person name="Markowitz V."/>
            <person name="Szeto E."/>
            <person name="Ivanova N."/>
            <person name="Pagani I."/>
            <person name="Pati A."/>
            <person name="Goodwin L."/>
            <person name="Nordberg H.P."/>
            <person name="Cantor M.N."/>
            <person name="Hua S.X."/>
            <person name="Woyke T."/>
            <person name="Kerfeld C.A."/>
        </authorList>
    </citation>
    <scope>NUCLEOTIDE SEQUENCE [LARGE SCALE GENOMIC DNA]</scope>
    <source>
        <strain evidence="2">ATCC 27169 / PCC 6605</strain>
    </source>
</reference>
<name>K9UQ09_CHAP6</name>
<proteinExistence type="predicted"/>
<dbReference type="HOGENOM" id="CLU_169520_0_0_3"/>